<name>A0ABW4NB33_9SPHN</name>
<evidence type="ECO:0000256" key="3">
    <source>
        <dbReference type="ARBA" id="ARBA00022553"/>
    </source>
</evidence>
<keyword evidence="4" id="KW-0547">Nucleotide-binding</keyword>
<dbReference type="Gene3D" id="3.30.70.120">
    <property type="match status" value="1"/>
</dbReference>
<evidence type="ECO:0000256" key="2">
    <source>
        <dbReference type="ARBA" id="ARBA00015681"/>
    </source>
</evidence>
<organism evidence="8 9">
    <name type="scientific">Sphingomonas floccifaciens</name>
    <dbReference type="NCBI Taxonomy" id="1844115"/>
    <lineage>
        <taxon>Bacteria</taxon>
        <taxon>Pseudomonadati</taxon>
        <taxon>Pseudomonadota</taxon>
        <taxon>Alphaproteobacteria</taxon>
        <taxon>Sphingomonadales</taxon>
        <taxon>Sphingomonadaceae</taxon>
        <taxon>Sphingomonas</taxon>
    </lineage>
</organism>
<evidence type="ECO:0000313" key="9">
    <source>
        <dbReference type="Proteomes" id="UP001597283"/>
    </source>
</evidence>
<dbReference type="Proteomes" id="UP001597283">
    <property type="component" value="Unassembled WGS sequence"/>
</dbReference>
<evidence type="ECO:0000256" key="7">
    <source>
        <dbReference type="RuleBase" id="RU003936"/>
    </source>
</evidence>
<reference evidence="9" key="1">
    <citation type="journal article" date="2019" name="Int. J. Syst. Evol. Microbiol.">
        <title>The Global Catalogue of Microorganisms (GCM) 10K type strain sequencing project: providing services to taxonomists for standard genome sequencing and annotation.</title>
        <authorList>
            <consortium name="The Broad Institute Genomics Platform"/>
            <consortium name="The Broad Institute Genome Sequencing Center for Infectious Disease"/>
            <person name="Wu L."/>
            <person name="Ma J."/>
        </authorList>
    </citation>
    <scope>NUCLEOTIDE SEQUENCE [LARGE SCALE GENOMIC DNA]</scope>
    <source>
        <strain evidence="9">Q85</strain>
    </source>
</reference>
<dbReference type="InterPro" id="IPR002332">
    <property type="entry name" value="N-reg_PII_urydylation_site"/>
</dbReference>
<dbReference type="Pfam" id="PF00543">
    <property type="entry name" value="P-II"/>
    <property type="match status" value="1"/>
</dbReference>
<comment type="subunit">
    <text evidence="1">Homotrimer.</text>
</comment>
<evidence type="ECO:0000256" key="6">
    <source>
        <dbReference type="ARBA" id="ARBA00023163"/>
    </source>
</evidence>
<dbReference type="InterPro" id="IPR017918">
    <property type="entry name" value="N-reg_PII_CS"/>
</dbReference>
<dbReference type="InterPro" id="IPR011322">
    <property type="entry name" value="N-reg_PII-like_a/b"/>
</dbReference>
<dbReference type="SUPFAM" id="SSF54913">
    <property type="entry name" value="GlnB-like"/>
    <property type="match status" value="1"/>
</dbReference>
<accession>A0ABW4NB33</accession>
<comment type="similarity">
    <text evidence="7">Belongs to the P(II) protein family.</text>
</comment>
<evidence type="ECO:0000313" key="8">
    <source>
        <dbReference type="EMBL" id="MFD1787338.1"/>
    </source>
</evidence>
<dbReference type="PIRSF" id="PIRSF039144">
    <property type="entry name" value="GlnB"/>
    <property type="match status" value="1"/>
</dbReference>
<dbReference type="PROSITE" id="PS51343">
    <property type="entry name" value="PII_GLNB_DOM"/>
    <property type="match status" value="1"/>
</dbReference>
<dbReference type="InterPro" id="IPR002187">
    <property type="entry name" value="N-reg_PII"/>
</dbReference>
<proteinExistence type="inferred from homology"/>
<keyword evidence="9" id="KW-1185">Reference proteome</keyword>
<dbReference type="RefSeq" id="WP_380939728.1">
    <property type="nucleotide sequence ID" value="NZ_JBHUFC010000003.1"/>
</dbReference>
<dbReference type="PANTHER" id="PTHR30115">
    <property type="entry name" value="NITROGEN REGULATORY PROTEIN P-II"/>
    <property type="match status" value="1"/>
</dbReference>
<keyword evidence="3" id="KW-0597">Phosphoprotein</keyword>
<comment type="caution">
    <text evidence="8">The sequence shown here is derived from an EMBL/GenBank/DDBJ whole genome shotgun (WGS) entry which is preliminary data.</text>
</comment>
<dbReference type="PROSITE" id="PS00496">
    <property type="entry name" value="PII_GLNB_UMP"/>
    <property type="match status" value="1"/>
</dbReference>
<sequence length="112" mass="11854">MKLIIAIIKPFKLDEVREALTEIGVAGMTVTEVKGFGRQKGQTEIYRGAEYSTNMVPKIKIEVVCASDVAANAVEAIQAAANTGAIGDGKIFVLDVGSAVRIRTGETDQTAL</sequence>
<keyword evidence="6" id="KW-0804">Transcription</keyword>
<gene>
    <name evidence="8" type="ORF">ACFSC3_07115</name>
</gene>
<evidence type="ECO:0000256" key="4">
    <source>
        <dbReference type="ARBA" id="ARBA00022741"/>
    </source>
</evidence>
<dbReference type="InterPro" id="IPR015867">
    <property type="entry name" value="N-reg_PII/ATP_PRibTrfase_C"/>
</dbReference>
<evidence type="ECO:0000256" key="1">
    <source>
        <dbReference type="ARBA" id="ARBA00011233"/>
    </source>
</evidence>
<dbReference type="PANTHER" id="PTHR30115:SF11">
    <property type="entry name" value="NITROGEN REGULATORY PROTEIN P-II HOMOLOG"/>
    <property type="match status" value="1"/>
</dbReference>
<evidence type="ECO:0000256" key="5">
    <source>
        <dbReference type="ARBA" id="ARBA00023015"/>
    </source>
</evidence>
<dbReference type="PROSITE" id="PS00638">
    <property type="entry name" value="PII_GLNB_CTER"/>
    <property type="match status" value="1"/>
</dbReference>
<dbReference type="EMBL" id="JBHUFC010000003">
    <property type="protein sequence ID" value="MFD1787338.1"/>
    <property type="molecule type" value="Genomic_DNA"/>
</dbReference>
<dbReference type="SMART" id="SM00938">
    <property type="entry name" value="P-II"/>
    <property type="match status" value="1"/>
</dbReference>
<keyword evidence="5" id="KW-0805">Transcription regulation</keyword>
<protein>
    <recommendedName>
        <fullName evidence="2">Nitrogen regulatory protein P-II</fullName>
    </recommendedName>
</protein>
<dbReference type="PRINTS" id="PR00340">
    <property type="entry name" value="PIIGLNB"/>
</dbReference>